<protein>
    <submittedName>
        <fullName evidence="3">Uncharacterized conserved protein, DUF305 family</fullName>
    </submittedName>
</protein>
<dbReference type="Proteomes" id="UP000199529">
    <property type="component" value="Unassembled WGS sequence"/>
</dbReference>
<dbReference type="AlphaFoldDB" id="A0A1H3TFY4"/>
<dbReference type="PANTHER" id="PTHR36933">
    <property type="entry name" value="SLL0788 PROTEIN"/>
    <property type="match status" value="1"/>
</dbReference>
<dbReference type="InterPro" id="IPR012347">
    <property type="entry name" value="Ferritin-like"/>
</dbReference>
<organism evidence="3 4">
    <name type="scientific">Saccharopolyspora shandongensis</name>
    <dbReference type="NCBI Taxonomy" id="418495"/>
    <lineage>
        <taxon>Bacteria</taxon>
        <taxon>Bacillati</taxon>
        <taxon>Actinomycetota</taxon>
        <taxon>Actinomycetes</taxon>
        <taxon>Pseudonocardiales</taxon>
        <taxon>Pseudonocardiaceae</taxon>
        <taxon>Saccharopolyspora</taxon>
    </lineage>
</organism>
<evidence type="ECO:0000259" key="2">
    <source>
        <dbReference type="Pfam" id="PF03713"/>
    </source>
</evidence>
<dbReference type="PROSITE" id="PS51257">
    <property type="entry name" value="PROKAR_LIPOPROTEIN"/>
    <property type="match status" value="1"/>
</dbReference>
<gene>
    <name evidence="3" type="ORF">SAMN05216215_108116</name>
</gene>
<accession>A0A1H3TFY4</accession>
<evidence type="ECO:0000313" key="3">
    <source>
        <dbReference type="EMBL" id="SDZ48585.1"/>
    </source>
</evidence>
<evidence type="ECO:0000313" key="4">
    <source>
        <dbReference type="Proteomes" id="UP000199529"/>
    </source>
</evidence>
<dbReference type="OrthoDB" id="26872at2"/>
<feature type="signal peptide" evidence="1">
    <location>
        <begin position="1"/>
        <end position="21"/>
    </location>
</feature>
<dbReference type="InterPro" id="IPR005183">
    <property type="entry name" value="DUF305_CopM-like"/>
</dbReference>
<proteinExistence type="predicted"/>
<feature type="chain" id="PRO_5038596394" evidence="1">
    <location>
        <begin position="22"/>
        <end position="191"/>
    </location>
</feature>
<dbReference type="Pfam" id="PF03713">
    <property type="entry name" value="DUF305"/>
    <property type="match status" value="1"/>
</dbReference>
<keyword evidence="4" id="KW-1185">Reference proteome</keyword>
<dbReference type="PANTHER" id="PTHR36933:SF1">
    <property type="entry name" value="SLL0788 PROTEIN"/>
    <property type="match status" value="1"/>
</dbReference>
<name>A0A1H3TFY4_9PSEU</name>
<evidence type="ECO:0000256" key="1">
    <source>
        <dbReference type="SAM" id="SignalP"/>
    </source>
</evidence>
<sequence>MRTRWGLAVVGVLVSALAVSGCGQQPPGTGGAPPTTAAPAFDDADVTFAQQMIPHHQGAIQMARIAQQRSTSQQVRDLAARIEQAQDPEIQTMTRWLQDWGKPVPTAGPGMMQHQPGMPPPEDISGMMMGMSGAQFDRMFLQMMIAHHEGAVDMAKTEQARGINPDARQLARSIETSQIAEIDQMRQMLGG</sequence>
<keyword evidence="1" id="KW-0732">Signal</keyword>
<reference evidence="4" key="1">
    <citation type="submission" date="2016-10" db="EMBL/GenBank/DDBJ databases">
        <authorList>
            <person name="Varghese N."/>
            <person name="Submissions S."/>
        </authorList>
    </citation>
    <scope>NUCLEOTIDE SEQUENCE [LARGE SCALE GENOMIC DNA]</scope>
    <source>
        <strain evidence="4">CGMCC 4.3530</strain>
    </source>
</reference>
<feature type="domain" description="DUF305" evidence="2">
    <location>
        <begin position="45"/>
        <end position="189"/>
    </location>
</feature>
<dbReference type="EMBL" id="FNOK01000081">
    <property type="protein sequence ID" value="SDZ48585.1"/>
    <property type="molecule type" value="Genomic_DNA"/>
</dbReference>
<dbReference type="Gene3D" id="1.20.1260.10">
    <property type="match status" value="1"/>
</dbReference>